<protein>
    <submittedName>
        <fullName evidence="2">Uncharacterized protein</fullName>
    </submittedName>
</protein>
<keyword evidence="3" id="KW-1185">Reference proteome</keyword>
<reference evidence="2 3" key="1">
    <citation type="submission" date="2019-07" db="EMBL/GenBank/DDBJ databases">
        <title>Whole genome shotgun sequence of Asaia bogorensis NBRC 16594.</title>
        <authorList>
            <person name="Hosoyama A."/>
            <person name="Uohara A."/>
            <person name="Ohji S."/>
            <person name="Ichikawa N."/>
        </authorList>
    </citation>
    <scope>NUCLEOTIDE SEQUENCE [LARGE SCALE GENOMIC DNA]</scope>
    <source>
        <strain evidence="2 3">NBRC 16594</strain>
    </source>
</reference>
<evidence type="ECO:0000313" key="2">
    <source>
        <dbReference type="EMBL" id="GEL54866.1"/>
    </source>
</evidence>
<comment type="caution">
    <text evidence="2">The sequence shown here is derived from an EMBL/GenBank/DDBJ whole genome shotgun (WGS) entry which is preliminary data.</text>
</comment>
<evidence type="ECO:0000256" key="1">
    <source>
        <dbReference type="SAM" id="MobiDB-lite"/>
    </source>
</evidence>
<accession>A0AAN4U3V2</accession>
<feature type="compositionally biased region" description="Basic and acidic residues" evidence="1">
    <location>
        <begin position="278"/>
        <end position="299"/>
    </location>
</feature>
<dbReference type="AlphaFoldDB" id="A0AAN4U3V2"/>
<sequence>MSETNSNSVSGAQPDSLIDFLQHLKAVNDALPPGQRALSDDLNRLIEASRAPDAARDEAFRTQALWLIGDWNRNHPSAPLAYVPLDLRMESERRRGTYPGLANEDMKALLRQADLLDDRSLASRVRSQAVSMAGLTPQEQNAARAYKAIGALEARLEDFLQGRGLAAQARQEEPRPVAPAVQEPASGPEVTPAPVASKEPSGPSVAQDPVVRDEPASAPEVAPEPKAEQSAGTPAQDIDGPGIEPTSGPQPQPQPQPAAPAPGNGAPAQDEIPPGFDEEYRASFEAETRANREADRAQSAREPAATPQEDEQRRRDDVAHAKEAEDRTPESRTDEPGGTVKKDLHKDVPPSPETPVSPEEPARPAPGSAPDVAPASQPDATAAEAERPRIGLPFPNFGFKLGKPLSERVKEAGKVKEAEKALNQALRQCHVASDGLSESVTALSNRMRPINDEINAFGSENNMSRVAVIAEMKKDGKAAHLRTKLDEAIAGDPELAAQYGKVQAAVKNWEVQRKAVQQVAISQGKTLDDDALMHINEKDKKLMGRMQSQPGQQEGKSLFEEIPEQIRKLFEKVKEALQRVFNRQQAQSQESGMSRDV</sequence>
<gene>
    <name evidence="2" type="ORF">ABO01nite_28730</name>
</gene>
<feature type="region of interest" description="Disordered" evidence="1">
    <location>
        <begin position="166"/>
        <end position="398"/>
    </location>
</feature>
<evidence type="ECO:0000313" key="3">
    <source>
        <dbReference type="Proteomes" id="UP000321287"/>
    </source>
</evidence>
<dbReference type="EMBL" id="BJVS01000010">
    <property type="protein sequence ID" value="GEL54866.1"/>
    <property type="molecule type" value="Genomic_DNA"/>
</dbReference>
<proteinExistence type="predicted"/>
<name>A0AAN4U3V2_9PROT</name>
<feature type="compositionally biased region" description="Basic and acidic residues" evidence="1">
    <location>
        <begin position="310"/>
        <end position="348"/>
    </location>
</feature>
<feature type="compositionally biased region" description="Pro residues" evidence="1">
    <location>
        <begin position="248"/>
        <end position="260"/>
    </location>
</feature>
<dbReference type="Proteomes" id="UP000321287">
    <property type="component" value="Unassembled WGS sequence"/>
</dbReference>
<organism evidence="2 3">
    <name type="scientific">Asaia bogorensis NBRC 16594</name>
    <dbReference type="NCBI Taxonomy" id="1231624"/>
    <lineage>
        <taxon>Bacteria</taxon>
        <taxon>Pseudomonadati</taxon>
        <taxon>Pseudomonadota</taxon>
        <taxon>Alphaproteobacteria</taxon>
        <taxon>Acetobacterales</taxon>
        <taxon>Acetobacteraceae</taxon>
        <taxon>Asaia</taxon>
    </lineage>
</organism>
<dbReference type="RefSeq" id="WP_146926837.1">
    <property type="nucleotide sequence ID" value="NZ_BJVS01000010.1"/>
</dbReference>